<dbReference type="SUPFAM" id="SSF56784">
    <property type="entry name" value="HAD-like"/>
    <property type="match status" value="1"/>
</dbReference>
<sequence>MSVREKIKPQSVLSPDRTEIEGAAIQWHAIDNKESLQYLNSDEKAGLSQAESTDRQLKYGLNRLPSPPKKSLLQRFLLQFHNILIYVLLAAGVTTALLNHWIDTAVIAAVVIVNAIIGVVQEGKAEKALDAIRNMLSHQAMVKRDGAYITLDADQLVPGDIVTLQSGDKIPADIRLINVHDLRVDEAILTGESVPTEKHHNTLSVDTVVADRSNMAYSGTLVTYGHAVGVVVATGTKTEIGRINQMLSEVETLETPLLREVDQLAKWLSLAVVILASFTFAYGVFVQDMTGAETFLAAVGLAVAAIPEGLPAIMTITLAIGVQQMAQRSAVIRHLPAVETLGSISHICSDKTGTLTRNEMTVRTVELGAQRYGVTGSGYDPHGSFTLNGETVDSDNEAELMKLARAALLCNDASLVKKEGQWLLTGDPTEGALVALAIKAGLDPAFEQEEYPRTDIIPFESQHKYMATLHHDHAGHGTIYLKGAPERVLDMCQFQRSATAAGAETPEQAREAIDKTFWLDRMQAMAAQGQRVLAIAKKSVPAEHIELNFSDLNDDMCLIGLVAMIDPPRDEAIAAVKLCHSAGIRVKMITGDHVDTAKAIGAQMGIGDGHRAMTGSELEEMSDDELQKIVEDVDVYARTSPEHKLRLVSALQARGKVVAMTGDGVNDAPALRRADVGIAMGINGTEVSKEAAEMVLADDNFATIARAVEEGRTVYDNLKKAILFILPTNAGEALSIMGAILMGTILPITPVQILWVNMITAVTLALALAFEPAEKNVMGRPPRDPKAPLLSGFLIWRTLFVGMILVAGTFGLFLWYQSAGVSVEYARTIAVNTLVMFEIFYLFSSRFFIESVVNKAGILGNRIALYAIAVLVVFQLLFTYTSPMQTLFATEAIALTDWLIIILVSSSVFVLVELEKKVFRDKRQKIAP</sequence>
<dbReference type="GO" id="GO:0046872">
    <property type="term" value="F:metal ion binding"/>
    <property type="evidence" value="ECO:0007669"/>
    <property type="project" value="UniProtKB-KW"/>
</dbReference>
<keyword evidence="4 11" id="KW-0812">Transmembrane</keyword>
<dbReference type="InterPro" id="IPR050510">
    <property type="entry name" value="Cation_transp_ATPase_P-type"/>
</dbReference>
<evidence type="ECO:0000256" key="7">
    <source>
        <dbReference type="ARBA" id="ARBA00022840"/>
    </source>
</evidence>
<keyword evidence="7" id="KW-0067">ATP-binding</keyword>
<dbReference type="SUPFAM" id="SSF81653">
    <property type="entry name" value="Calcium ATPase, transduction domain A"/>
    <property type="match status" value="1"/>
</dbReference>
<keyword evidence="10 11" id="KW-0472">Membrane</keyword>
<dbReference type="CDD" id="cd02080">
    <property type="entry name" value="P-type_ATPase_cation"/>
    <property type="match status" value="1"/>
</dbReference>
<evidence type="ECO:0000256" key="2">
    <source>
        <dbReference type="ARBA" id="ARBA00005675"/>
    </source>
</evidence>
<name>A0A839IR41_9GAMM</name>
<dbReference type="SFLD" id="SFLDS00003">
    <property type="entry name" value="Haloacid_Dehalogenase"/>
    <property type="match status" value="1"/>
</dbReference>
<evidence type="ECO:0000313" key="13">
    <source>
        <dbReference type="EMBL" id="MBB1486907.1"/>
    </source>
</evidence>
<dbReference type="Gene3D" id="3.40.50.1000">
    <property type="entry name" value="HAD superfamily/HAD-like"/>
    <property type="match status" value="1"/>
</dbReference>
<dbReference type="InterPro" id="IPR023299">
    <property type="entry name" value="ATPase_P-typ_cyto_dom_N"/>
</dbReference>
<proteinExistence type="inferred from homology"/>
<dbReference type="PANTHER" id="PTHR43294:SF21">
    <property type="entry name" value="CATION TRANSPORTING ATPASE"/>
    <property type="match status" value="1"/>
</dbReference>
<dbReference type="Pfam" id="PF13246">
    <property type="entry name" value="Cation_ATPase"/>
    <property type="match status" value="1"/>
</dbReference>
<dbReference type="InterPro" id="IPR006068">
    <property type="entry name" value="ATPase_P-typ_cation-transptr_C"/>
</dbReference>
<dbReference type="InterPro" id="IPR023298">
    <property type="entry name" value="ATPase_P-typ_TM_dom_sf"/>
</dbReference>
<dbReference type="SUPFAM" id="SSF81660">
    <property type="entry name" value="Metal cation-transporting ATPase, ATP-binding domain N"/>
    <property type="match status" value="1"/>
</dbReference>
<keyword evidence="3" id="KW-1003">Cell membrane</keyword>
<feature type="domain" description="Cation-transporting P-type ATPase N-terminal" evidence="12">
    <location>
        <begin position="26"/>
        <end position="100"/>
    </location>
</feature>
<dbReference type="FunFam" id="2.70.150.10:FF:000016">
    <property type="entry name" value="Calcium-transporting P-type ATPase putative"/>
    <property type="match status" value="1"/>
</dbReference>
<dbReference type="Proteomes" id="UP000565262">
    <property type="component" value="Unassembled WGS sequence"/>
</dbReference>
<dbReference type="AlphaFoldDB" id="A0A839IR41"/>
<dbReference type="InterPro" id="IPR036412">
    <property type="entry name" value="HAD-like_sf"/>
</dbReference>
<dbReference type="Gene3D" id="1.20.1110.10">
    <property type="entry name" value="Calcium-transporting ATPase, transmembrane domain"/>
    <property type="match status" value="1"/>
</dbReference>
<dbReference type="GO" id="GO:1902600">
    <property type="term" value="P:proton transmembrane transport"/>
    <property type="evidence" value="ECO:0007669"/>
    <property type="project" value="TreeGrafter"/>
</dbReference>
<feature type="transmembrane region" description="Helical" evidence="11">
    <location>
        <begin position="794"/>
        <end position="813"/>
    </location>
</feature>
<dbReference type="EMBL" id="JACJFM010000010">
    <property type="protein sequence ID" value="MBB1486907.1"/>
    <property type="molecule type" value="Genomic_DNA"/>
</dbReference>
<feature type="transmembrane region" description="Helical" evidence="11">
    <location>
        <begin position="721"/>
        <end position="746"/>
    </location>
</feature>
<feature type="transmembrane region" description="Helical" evidence="11">
    <location>
        <begin position="863"/>
        <end position="880"/>
    </location>
</feature>
<feature type="transmembrane region" description="Helical" evidence="11">
    <location>
        <begin position="297"/>
        <end position="320"/>
    </location>
</feature>
<gene>
    <name evidence="13" type="ORF">H4O21_09820</name>
</gene>
<dbReference type="GO" id="GO:0005886">
    <property type="term" value="C:plasma membrane"/>
    <property type="evidence" value="ECO:0007669"/>
    <property type="project" value="UniProtKB-SubCell"/>
</dbReference>
<feature type="transmembrane region" description="Helical" evidence="11">
    <location>
        <begin position="267"/>
        <end position="285"/>
    </location>
</feature>
<evidence type="ECO:0000313" key="14">
    <source>
        <dbReference type="Proteomes" id="UP000565262"/>
    </source>
</evidence>
<dbReference type="GO" id="GO:0006883">
    <property type="term" value="P:intracellular sodium ion homeostasis"/>
    <property type="evidence" value="ECO:0007669"/>
    <property type="project" value="TreeGrafter"/>
</dbReference>
<dbReference type="PRINTS" id="PR00120">
    <property type="entry name" value="HATPASE"/>
</dbReference>
<protein>
    <submittedName>
        <fullName evidence="13">Cation-transporting P-type ATPase</fullName>
    </submittedName>
</protein>
<dbReference type="InterPro" id="IPR059000">
    <property type="entry name" value="ATPase_P-type_domA"/>
</dbReference>
<evidence type="ECO:0000256" key="4">
    <source>
        <dbReference type="ARBA" id="ARBA00022692"/>
    </source>
</evidence>
<comment type="caution">
    <text evidence="13">The sequence shown here is derived from an EMBL/GenBank/DDBJ whole genome shotgun (WGS) entry which is preliminary data.</text>
</comment>
<keyword evidence="9 11" id="KW-1133">Transmembrane helix</keyword>
<dbReference type="NCBIfam" id="TIGR01494">
    <property type="entry name" value="ATPase_P-type"/>
    <property type="match status" value="3"/>
</dbReference>
<dbReference type="GO" id="GO:0005524">
    <property type="term" value="F:ATP binding"/>
    <property type="evidence" value="ECO:0007669"/>
    <property type="project" value="UniProtKB-KW"/>
</dbReference>
<dbReference type="SUPFAM" id="SSF81665">
    <property type="entry name" value="Calcium ATPase, transmembrane domain M"/>
    <property type="match status" value="1"/>
</dbReference>
<reference evidence="13 14" key="1">
    <citation type="submission" date="2020-08" db="EMBL/GenBank/DDBJ databases">
        <title>Oceanospirillum sp. nov. isolated from marine sediment.</title>
        <authorList>
            <person name="Ji X."/>
        </authorList>
    </citation>
    <scope>NUCLEOTIDE SEQUENCE [LARGE SCALE GENOMIC DNA]</scope>
    <source>
        <strain evidence="13 14">D5</strain>
    </source>
</reference>
<evidence type="ECO:0000256" key="9">
    <source>
        <dbReference type="ARBA" id="ARBA00022989"/>
    </source>
</evidence>
<dbReference type="Gene3D" id="2.70.150.10">
    <property type="entry name" value="Calcium-transporting ATPase, cytoplasmic transduction domain A"/>
    <property type="match status" value="1"/>
</dbReference>
<evidence type="ECO:0000259" key="12">
    <source>
        <dbReference type="SMART" id="SM00831"/>
    </source>
</evidence>
<dbReference type="RefSeq" id="WP_182808691.1">
    <property type="nucleotide sequence ID" value="NZ_JACJFM010000010.1"/>
</dbReference>
<dbReference type="GO" id="GO:0036376">
    <property type="term" value="P:sodium ion export across plasma membrane"/>
    <property type="evidence" value="ECO:0007669"/>
    <property type="project" value="TreeGrafter"/>
</dbReference>
<dbReference type="PANTHER" id="PTHR43294">
    <property type="entry name" value="SODIUM/POTASSIUM-TRANSPORTING ATPASE SUBUNIT ALPHA"/>
    <property type="match status" value="1"/>
</dbReference>
<organism evidence="13 14">
    <name type="scientific">Oceanospirillum sediminis</name>
    <dbReference type="NCBI Taxonomy" id="2760088"/>
    <lineage>
        <taxon>Bacteria</taxon>
        <taxon>Pseudomonadati</taxon>
        <taxon>Pseudomonadota</taxon>
        <taxon>Gammaproteobacteria</taxon>
        <taxon>Oceanospirillales</taxon>
        <taxon>Oceanospirillaceae</taxon>
        <taxon>Oceanospirillum</taxon>
    </lineage>
</organism>
<dbReference type="InterPro" id="IPR023214">
    <property type="entry name" value="HAD_sf"/>
</dbReference>
<dbReference type="InterPro" id="IPR004014">
    <property type="entry name" value="ATPase_P-typ_cation-transptr_N"/>
</dbReference>
<dbReference type="SFLD" id="SFLDG00002">
    <property type="entry name" value="C1.7:_P-type_atpase_like"/>
    <property type="match status" value="1"/>
</dbReference>
<keyword evidence="5" id="KW-0479">Metal-binding</keyword>
<dbReference type="GO" id="GO:0016887">
    <property type="term" value="F:ATP hydrolysis activity"/>
    <property type="evidence" value="ECO:0007669"/>
    <property type="project" value="InterPro"/>
</dbReference>
<feature type="transmembrane region" description="Helical" evidence="11">
    <location>
        <begin position="825"/>
        <end position="843"/>
    </location>
</feature>
<dbReference type="Gene3D" id="3.40.1110.10">
    <property type="entry name" value="Calcium-transporting ATPase, cytoplasmic domain N"/>
    <property type="match status" value="1"/>
</dbReference>
<evidence type="ECO:0000256" key="3">
    <source>
        <dbReference type="ARBA" id="ARBA00022475"/>
    </source>
</evidence>
<dbReference type="InterPro" id="IPR044492">
    <property type="entry name" value="P_typ_ATPase_HD_dom"/>
</dbReference>
<dbReference type="GO" id="GO:0005391">
    <property type="term" value="F:P-type sodium:potassium-exchanging transporter activity"/>
    <property type="evidence" value="ECO:0007669"/>
    <property type="project" value="TreeGrafter"/>
</dbReference>
<dbReference type="PRINTS" id="PR00119">
    <property type="entry name" value="CATATPASE"/>
</dbReference>
<keyword evidence="8" id="KW-1278">Translocase</keyword>
<feature type="transmembrane region" description="Helical" evidence="11">
    <location>
        <begin position="76"/>
        <end position="98"/>
    </location>
</feature>
<evidence type="ECO:0000256" key="11">
    <source>
        <dbReference type="SAM" id="Phobius"/>
    </source>
</evidence>
<dbReference type="Pfam" id="PF00689">
    <property type="entry name" value="Cation_ATPase_C"/>
    <property type="match status" value="1"/>
</dbReference>
<keyword evidence="14" id="KW-1185">Reference proteome</keyword>
<dbReference type="Pfam" id="PF08282">
    <property type="entry name" value="Hydrolase_3"/>
    <property type="match status" value="1"/>
</dbReference>
<keyword evidence="6" id="KW-0547">Nucleotide-binding</keyword>
<dbReference type="GO" id="GO:0030007">
    <property type="term" value="P:intracellular potassium ion homeostasis"/>
    <property type="evidence" value="ECO:0007669"/>
    <property type="project" value="TreeGrafter"/>
</dbReference>
<feature type="transmembrane region" description="Helical" evidence="11">
    <location>
        <begin position="892"/>
        <end position="914"/>
    </location>
</feature>
<evidence type="ECO:0000256" key="5">
    <source>
        <dbReference type="ARBA" id="ARBA00022723"/>
    </source>
</evidence>
<dbReference type="SFLD" id="SFLDF00027">
    <property type="entry name" value="p-type_atpase"/>
    <property type="match status" value="1"/>
</dbReference>
<dbReference type="InterPro" id="IPR008250">
    <property type="entry name" value="ATPase_P-typ_transduc_dom_A_sf"/>
</dbReference>
<dbReference type="InterPro" id="IPR001757">
    <property type="entry name" value="P_typ_ATPase"/>
</dbReference>
<dbReference type="Pfam" id="PF00122">
    <property type="entry name" value="E1-E2_ATPase"/>
    <property type="match status" value="1"/>
</dbReference>
<dbReference type="Pfam" id="PF00690">
    <property type="entry name" value="Cation_ATPase_N"/>
    <property type="match status" value="1"/>
</dbReference>
<dbReference type="FunFam" id="3.40.50.1000:FF:000028">
    <property type="entry name" value="Calcium-transporting P-type ATPase, putative"/>
    <property type="match status" value="1"/>
</dbReference>
<feature type="transmembrane region" description="Helical" evidence="11">
    <location>
        <begin position="104"/>
        <end position="120"/>
    </location>
</feature>
<feature type="transmembrane region" description="Helical" evidence="11">
    <location>
        <begin position="752"/>
        <end position="773"/>
    </location>
</feature>
<evidence type="ECO:0000256" key="6">
    <source>
        <dbReference type="ARBA" id="ARBA00022741"/>
    </source>
</evidence>
<accession>A0A839IR41</accession>
<evidence type="ECO:0000256" key="8">
    <source>
        <dbReference type="ARBA" id="ARBA00022967"/>
    </source>
</evidence>
<evidence type="ECO:0000256" key="1">
    <source>
        <dbReference type="ARBA" id="ARBA00004651"/>
    </source>
</evidence>
<evidence type="ECO:0000256" key="10">
    <source>
        <dbReference type="ARBA" id="ARBA00023136"/>
    </source>
</evidence>
<dbReference type="SMART" id="SM00831">
    <property type="entry name" value="Cation_ATPase_N"/>
    <property type="match status" value="1"/>
</dbReference>
<comment type="subcellular location">
    <subcellularLocation>
        <location evidence="1">Cell membrane</location>
        <topology evidence="1">Multi-pass membrane protein</topology>
    </subcellularLocation>
</comment>
<dbReference type="InterPro" id="IPR018303">
    <property type="entry name" value="ATPase_P-typ_P_site"/>
</dbReference>
<comment type="similarity">
    <text evidence="2">Belongs to the cation transport ATPase (P-type) (TC 3.A.3) family. Type IIA subfamily.</text>
</comment>
<dbReference type="GO" id="GO:1990573">
    <property type="term" value="P:potassium ion import across plasma membrane"/>
    <property type="evidence" value="ECO:0007669"/>
    <property type="project" value="TreeGrafter"/>
</dbReference>
<dbReference type="PROSITE" id="PS00154">
    <property type="entry name" value="ATPASE_E1_E2"/>
    <property type="match status" value="1"/>
</dbReference>